<comment type="caution">
    <text evidence="2">The sequence shown here is derived from an EMBL/GenBank/DDBJ whole genome shotgun (WGS) entry which is preliminary data.</text>
</comment>
<accession>A0A9P6HR51</accession>
<dbReference type="OrthoDB" id="114080at2759"/>
<dbReference type="EMBL" id="WIUZ02000001">
    <property type="protein sequence ID" value="KAF9792387.1"/>
    <property type="molecule type" value="Genomic_DNA"/>
</dbReference>
<proteinExistence type="predicted"/>
<dbReference type="AlphaFoldDB" id="A0A9P6HR51"/>
<keyword evidence="3" id="KW-1185">Reference proteome</keyword>
<evidence type="ECO:0000256" key="1">
    <source>
        <dbReference type="SAM" id="MobiDB-lite"/>
    </source>
</evidence>
<sequence length="278" mass="31300">MPPSVKFTPRAALGSQIHSTIDGVLKELKTASRELQKTFSSFRLELELLDRLFYKNKNQHRSALFWRKVAEMRRFGHKLDNHKPDGLAEDSRRWFWGPLDQQNSKTLKGSWTHCPDAKSLASVIKHLQISCTLCSETSKRLTRAFEHFLLCLQSAAFAPLLITLCAVSARLNWQVQRIAENMQVCSKALTRPLQCNASVPPSPDPCLATSTVTPSTRLVDTDSAMETVETDADPPPSRAPVVFAPPPILPPKDENKTRPVGKKPKKRRMDEIDKIFGF</sequence>
<feature type="compositionally biased region" description="Basic and acidic residues" evidence="1">
    <location>
        <begin position="268"/>
        <end position="278"/>
    </location>
</feature>
<reference evidence="2" key="1">
    <citation type="journal article" date="2020" name="Nat. Commun.">
        <title>Large-scale genome sequencing of mycorrhizal fungi provides insights into the early evolution of symbiotic traits.</title>
        <authorList>
            <person name="Miyauchi S."/>
            <person name="Kiss E."/>
            <person name="Kuo A."/>
            <person name="Drula E."/>
            <person name="Kohler A."/>
            <person name="Sanchez-Garcia M."/>
            <person name="Morin E."/>
            <person name="Andreopoulos B."/>
            <person name="Barry K.W."/>
            <person name="Bonito G."/>
            <person name="Buee M."/>
            <person name="Carver A."/>
            <person name="Chen C."/>
            <person name="Cichocki N."/>
            <person name="Clum A."/>
            <person name="Culley D."/>
            <person name="Crous P.W."/>
            <person name="Fauchery L."/>
            <person name="Girlanda M."/>
            <person name="Hayes R.D."/>
            <person name="Keri Z."/>
            <person name="LaButti K."/>
            <person name="Lipzen A."/>
            <person name="Lombard V."/>
            <person name="Magnuson J."/>
            <person name="Maillard F."/>
            <person name="Murat C."/>
            <person name="Nolan M."/>
            <person name="Ohm R.A."/>
            <person name="Pangilinan J."/>
            <person name="Pereira M.F."/>
            <person name="Perotto S."/>
            <person name="Peter M."/>
            <person name="Pfister S."/>
            <person name="Riley R."/>
            <person name="Sitrit Y."/>
            <person name="Stielow J.B."/>
            <person name="Szollosi G."/>
            <person name="Zifcakova L."/>
            <person name="Stursova M."/>
            <person name="Spatafora J.W."/>
            <person name="Tedersoo L."/>
            <person name="Vaario L.M."/>
            <person name="Yamada A."/>
            <person name="Yan M."/>
            <person name="Wang P."/>
            <person name="Xu J."/>
            <person name="Bruns T."/>
            <person name="Baldrian P."/>
            <person name="Vilgalys R."/>
            <person name="Dunand C."/>
            <person name="Henrissat B."/>
            <person name="Grigoriev I.V."/>
            <person name="Hibbett D."/>
            <person name="Nagy L.G."/>
            <person name="Martin F.M."/>
        </authorList>
    </citation>
    <scope>NUCLEOTIDE SEQUENCE</scope>
    <source>
        <strain evidence="2">UH-Tt-Lm1</strain>
    </source>
</reference>
<evidence type="ECO:0008006" key="4">
    <source>
        <dbReference type="Google" id="ProtNLM"/>
    </source>
</evidence>
<feature type="compositionally biased region" description="Pro residues" evidence="1">
    <location>
        <begin position="233"/>
        <end position="250"/>
    </location>
</feature>
<protein>
    <recommendedName>
        <fullName evidence="4">Nucleolus and neural progenitor protein-like N-terminal domain-containing protein</fullName>
    </recommendedName>
</protein>
<name>A0A9P6HR51_9AGAM</name>
<gene>
    <name evidence="2" type="ORF">BJ322DRAFT_41563</name>
</gene>
<organism evidence="2 3">
    <name type="scientific">Thelephora terrestris</name>
    <dbReference type="NCBI Taxonomy" id="56493"/>
    <lineage>
        <taxon>Eukaryota</taxon>
        <taxon>Fungi</taxon>
        <taxon>Dikarya</taxon>
        <taxon>Basidiomycota</taxon>
        <taxon>Agaricomycotina</taxon>
        <taxon>Agaricomycetes</taxon>
        <taxon>Thelephorales</taxon>
        <taxon>Thelephoraceae</taxon>
        <taxon>Thelephora</taxon>
    </lineage>
</organism>
<evidence type="ECO:0000313" key="2">
    <source>
        <dbReference type="EMBL" id="KAF9792387.1"/>
    </source>
</evidence>
<reference evidence="2" key="2">
    <citation type="submission" date="2020-11" db="EMBL/GenBank/DDBJ databases">
        <authorList>
            <consortium name="DOE Joint Genome Institute"/>
            <person name="Kuo A."/>
            <person name="Miyauchi S."/>
            <person name="Kiss E."/>
            <person name="Drula E."/>
            <person name="Kohler A."/>
            <person name="Sanchez-Garcia M."/>
            <person name="Andreopoulos B."/>
            <person name="Barry K.W."/>
            <person name="Bonito G."/>
            <person name="Buee M."/>
            <person name="Carver A."/>
            <person name="Chen C."/>
            <person name="Cichocki N."/>
            <person name="Clum A."/>
            <person name="Culley D."/>
            <person name="Crous P.W."/>
            <person name="Fauchery L."/>
            <person name="Girlanda M."/>
            <person name="Hayes R."/>
            <person name="Keri Z."/>
            <person name="Labutti K."/>
            <person name="Lipzen A."/>
            <person name="Lombard V."/>
            <person name="Magnuson J."/>
            <person name="Maillard F."/>
            <person name="Morin E."/>
            <person name="Murat C."/>
            <person name="Nolan M."/>
            <person name="Ohm R."/>
            <person name="Pangilinan J."/>
            <person name="Pereira M."/>
            <person name="Perotto S."/>
            <person name="Peter M."/>
            <person name="Riley R."/>
            <person name="Sitrit Y."/>
            <person name="Stielow B."/>
            <person name="Szollosi G."/>
            <person name="Zifcakova L."/>
            <person name="Stursova M."/>
            <person name="Spatafora J.W."/>
            <person name="Tedersoo L."/>
            <person name="Vaario L.-M."/>
            <person name="Yamada A."/>
            <person name="Yan M."/>
            <person name="Wang P."/>
            <person name="Xu J."/>
            <person name="Bruns T."/>
            <person name="Baldrian P."/>
            <person name="Vilgalys R."/>
            <person name="Henrissat B."/>
            <person name="Grigoriev I.V."/>
            <person name="Hibbett D."/>
            <person name="Nagy L.G."/>
            <person name="Martin F.M."/>
        </authorList>
    </citation>
    <scope>NUCLEOTIDE SEQUENCE</scope>
    <source>
        <strain evidence="2">UH-Tt-Lm1</strain>
    </source>
</reference>
<feature type="region of interest" description="Disordered" evidence="1">
    <location>
        <begin position="226"/>
        <end position="278"/>
    </location>
</feature>
<dbReference type="Proteomes" id="UP000736335">
    <property type="component" value="Unassembled WGS sequence"/>
</dbReference>
<evidence type="ECO:0000313" key="3">
    <source>
        <dbReference type="Proteomes" id="UP000736335"/>
    </source>
</evidence>